<keyword evidence="4 6" id="KW-0472">Membrane</keyword>
<evidence type="ECO:0000313" key="8">
    <source>
        <dbReference type="EMBL" id="KAK7249444.1"/>
    </source>
</evidence>
<evidence type="ECO:0000313" key="9">
    <source>
        <dbReference type="Proteomes" id="UP001363151"/>
    </source>
</evidence>
<dbReference type="Proteomes" id="UP001363151">
    <property type="component" value="Unassembled WGS sequence"/>
</dbReference>
<comment type="subcellular location">
    <subcellularLocation>
        <location evidence="1">Membrane</location>
        <topology evidence="1">Multi-pass membrane protein</topology>
    </subcellularLocation>
</comment>
<protein>
    <recommendedName>
        <fullName evidence="7">EamA domain-containing protein</fullName>
    </recommendedName>
</protein>
<feature type="transmembrane region" description="Helical" evidence="6">
    <location>
        <begin position="115"/>
        <end position="136"/>
    </location>
</feature>
<evidence type="ECO:0000256" key="2">
    <source>
        <dbReference type="ARBA" id="ARBA00022692"/>
    </source>
</evidence>
<feature type="transmembrane region" description="Helical" evidence="6">
    <location>
        <begin position="328"/>
        <end position="348"/>
    </location>
</feature>
<feature type="region of interest" description="Disordered" evidence="5">
    <location>
        <begin position="1"/>
        <end position="36"/>
    </location>
</feature>
<feature type="domain" description="EamA" evidence="7">
    <location>
        <begin position="45"/>
        <end position="183"/>
    </location>
</feature>
<reference evidence="8 9" key="1">
    <citation type="submission" date="2024-03" db="EMBL/GenBank/DDBJ databases">
        <title>Aureococcus anophagefferens CCMP1851 and Kratosvirus quantuckense: Draft genome of a second virus-susceptible host strain in the model system.</title>
        <authorList>
            <person name="Chase E."/>
            <person name="Truchon A.R."/>
            <person name="Schepens W."/>
            <person name="Wilhelm S.W."/>
        </authorList>
    </citation>
    <scope>NUCLEOTIDE SEQUENCE [LARGE SCALE GENOMIC DNA]</scope>
    <source>
        <strain evidence="8 9">CCMP1851</strain>
    </source>
</reference>
<comment type="caution">
    <text evidence="8">The sequence shown here is derived from an EMBL/GenBank/DDBJ whole genome shotgun (WGS) entry which is preliminary data.</text>
</comment>
<keyword evidence="2 6" id="KW-0812">Transmembrane</keyword>
<evidence type="ECO:0000256" key="1">
    <source>
        <dbReference type="ARBA" id="ARBA00004141"/>
    </source>
</evidence>
<gene>
    <name evidence="8" type="ORF">SO694_00049027</name>
</gene>
<proteinExistence type="predicted"/>
<accession>A0ABR1G8M5</accession>
<sequence>MEGPRLDKRSLSDDEQSTQFINQETPHEPAPSAAPPNKSRALPYVALVAVQLSYCVWHVLGKIALNGGTNPFVLALYRQAGACACLAALARCADFPRGGLVRAALAVSARDRRRFLALGCLGFGNIFGFVVALSYVTAFNSALLHPVIPVIAAAAAAASGVERLTSRVAFGVGLAAAGALVVVVFGVSGGGGGEANAGASSASVVLGNVILLGQCVCMGCLLVLQKALIESTRLPPTTTTLFYNLIAAAIALVATPLLVGDDAGAYVFASWAPVAATLYGAVFGLCFVYVVLGWATALTSPTVVSLSMTLQPPLNALLSVVFMGRRSFTAGEVAGGVLISAGLAVTVLGRRRDRVADAADDAPPENPFDDEPRRGDDLGVPLTEVV</sequence>
<evidence type="ECO:0000259" key="7">
    <source>
        <dbReference type="Pfam" id="PF00892"/>
    </source>
</evidence>
<dbReference type="Pfam" id="PF00892">
    <property type="entry name" value="EamA"/>
    <property type="match status" value="2"/>
</dbReference>
<evidence type="ECO:0000256" key="5">
    <source>
        <dbReference type="SAM" id="MobiDB-lite"/>
    </source>
</evidence>
<feature type="compositionally biased region" description="Basic and acidic residues" evidence="5">
    <location>
        <begin position="1"/>
        <end position="12"/>
    </location>
</feature>
<dbReference type="PANTHER" id="PTHR31218">
    <property type="entry name" value="WAT1-RELATED PROTEIN"/>
    <property type="match status" value="1"/>
</dbReference>
<dbReference type="SUPFAM" id="SSF103481">
    <property type="entry name" value="Multidrug resistance efflux transporter EmrE"/>
    <property type="match status" value="2"/>
</dbReference>
<feature type="region of interest" description="Disordered" evidence="5">
    <location>
        <begin position="356"/>
        <end position="386"/>
    </location>
</feature>
<feature type="domain" description="EamA" evidence="7">
    <location>
        <begin position="206"/>
        <end position="347"/>
    </location>
</feature>
<dbReference type="InterPro" id="IPR037185">
    <property type="entry name" value="EmrE-like"/>
</dbReference>
<keyword evidence="3 6" id="KW-1133">Transmembrane helix</keyword>
<feature type="transmembrane region" description="Helical" evidence="6">
    <location>
        <begin position="241"/>
        <end position="259"/>
    </location>
</feature>
<feature type="transmembrane region" description="Helical" evidence="6">
    <location>
        <begin position="265"/>
        <end position="291"/>
    </location>
</feature>
<feature type="compositionally biased region" description="Acidic residues" evidence="5">
    <location>
        <begin position="358"/>
        <end position="369"/>
    </location>
</feature>
<organism evidence="8 9">
    <name type="scientific">Aureococcus anophagefferens</name>
    <name type="common">Harmful bloom alga</name>
    <dbReference type="NCBI Taxonomy" id="44056"/>
    <lineage>
        <taxon>Eukaryota</taxon>
        <taxon>Sar</taxon>
        <taxon>Stramenopiles</taxon>
        <taxon>Ochrophyta</taxon>
        <taxon>Pelagophyceae</taxon>
        <taxon>Pelagomonadales</taxon>
        <taxon>Pelagomonadaceae</taxon>
        <taxon>Aureococcus</taxon>
    </lineage>
</organism>
<feature type="transmembrane region" description="Helical" evidence="6">
    <location>
        <begin position="209"/>
        <end position="229"/>
    </location>
</feature>
<dbReference type="InterPro" id="IPR000620">
    <property type="entry name" value="EamA_dom"/>
</dbReference>
<evidence type="ECO:0000256" key="4">
    <source>
        <dbReference type="ARBA" id="ARBA00023136"/>
    </source>
</evidence>
<feature type="transmembrane region" description="Helical" evidence="6">
    <location>
        <begin position="168"/>
        <end position="189"/>
    </location>
</feature>
<dbReference type="EMBL" id="JBBJCI010000078">
    <property type="protein sequence ID" value="KAK7249444.1"/>
    <property type="molecule type" value="Genomic_DNA"/>
</dbReference>
<name>A0ABR1G8M5_AURAN</name>
<feature type="transmembrane region" description="Helical" evidence="6">
    <location>
        <begin position="142"/>
        <end position="161"/>
    </location>
</feature>
<keyword evidence="9" id="KW-1185">Reference proteome</keyword>
<evidence type="ECO:0000256" key="3">
    <source>
        <dbReference type="ARBA" id="ARBA00022989"/>
    </source>
</evidence>
<feature type="transmembrane region" description="Helical" evidence="6">
    <location>
        <begin position="303"/>
        <end position="322"/>
    </location>
</feature>
<evidence type="ECO:0000256" key="6">
    <source>
        <dbReference type="SAM" id="Phobius"/>
    </source>
</evidence>
<dbReference type="InterPro" id="IPR030184">
    <property type="entry name" value="WAT1-related"/>
</dbReference>